<dbReference type="EMBL" id="CP001100">
    <property type="protein sequence ID" value="ACF14691.1"/>
    <property type="molecule type" value="Genomic_DNA"/>
</dbReference>
<sequence length="137" mass="15644">MYDTDTTINAIRDSIIANYLDYDLLNVDKHGFDAKKSGEELFLEVKQCSISSKSWGGTWNDTNEEKALAFSDKRLYTVVGIWKGSSDLQFMVYGKNEKLGAFVASVSDEQKGRKSFNSVYIDTKVNKRFWFLCYLSS</sequence>
<dbReference type="STRING" id="517418.Ctha_2240"/>
<protein>
    <submittedName>
        <fullName evidence="1">Uncharacterized protein</fullName>
    </submittedName>
</protein>
<dbReference type="Proteomes" id="UP000001208">
    <property type="component" value="Chromosome"/>
</dbReference>
<dbReference type="KEGG" id="cts:Ctha_2240"/>
<keyword evidence="2" id="KW-1185">Reference proteome</keyword>
<dbReference type="eggNOG" id="ENOG50337T4">
    <property type="taxonomic scope" value="Bacteria"/>
</dbReference>
<evidence type="ECO:0000313" key="1">
    <source>
        <dbReference type="EMBL" id="ACF14691.1"/>
    </source>
</evidence>
<dbReference type="HOGENOM" id="CLU_116206_0_0_10"/>
<name>B3QW37_CHLT3</name>
<accession>B3QW37</accession>
<organism evidence="1 2">
    <name type="scientific">Chloroherpeton thalassium (strain ATCC 35110 / GB-78)</name>
    <dbReference type="NCBI Taxonomy" id="517418"/>
    <lineage>
        <taxon>Bacteria</taxon>
        <taxon>Pseudomonadati</taxon>
        <taxon>Chlorobiota</taxon>
        <taxon>Chlorobiia</taxon>
        <taxon>Chlorobiales</taxon>
        <taxon>Chloroherpetonaceae</taxon>
        <taxon>Chloroherpeton</taxon>
    </lineage>
</organism>
<gene>
    <name evidence="1" type="ordered locus">Ctha_2240</name>
</gene>
<dbReference type="AlphaFoldDB" id="B3QW37"/>
<proteinExistence type="predicted"/>
<dbReference type="RefSeq" id="WP_012500774.1">
    <property type="nucleotide sequence ID" value="NC_011026.1"/>
</dbReference>
<evidence type="ECO:0000313" key="2">
    <source>
        <dbReference type="Proteomes" id="UP000001208"/>
    </source>
</evidence>
<reference evidence="1 2" key="1">
    <citation type="submission" date="2008-06" db="EMBL/GenBank/DDBJ databases">
        <title>Complete sequence of Chloroherpeton thalassium ATCC 35110.</title>
        <authorList>
            <consortium name="US DOE Joint Genome Institute"/>
            <person name="Lucas S."/>
            <person name="Copeland A."/>
            <person name="Lapidus A."/>
            <person name="Glavina del Rio T."/>
            <person name="Dalin E."/>
            <person name="Tice H."/>
            <person name="Bruce D."/>
            <person name="Goodwin L."/>
            <person name="Pitluck S."/>
            <person name="Schmutz J."/>
            <person name="Larimer F."/>
            <person name="Land M."/>
            <person name="Hauser L."/>
            <person name="Kyrpides N."/>
            <person name="Mikhailova N."/>
            <person name="Liu Z."/>
            <person name="Li T."/>
            <person name="Zhao F."/>
            <person name="Overmann J."/>
            <person name="Bryant D.A."/>
            <person name="Richardson P."/>
        </authorList>
    </citation>
    <scope>NUCLEOTIDE SEQUENCE [LARGE SCALE GENOMIC DNA]</scope>
    <source>
        <strain evidence="2">ATCC 35110 / GB-78</strain>
    </source>
</reference>